<reference evidence="2 3" key="1">
    <citation type="submission" date="2018-05" db="EMBL/GenBank/DDBJ databases">
        <title>Genome sequencing and assembly of the regulated plant pathogen Lachnellula willkommii and related sister species for the development of diagnostic species identification markers.</title>
        <authorList>
            <person name="Giroux E."/>
            <person name="Bilodeau G."/>
        </authorList>
    </citation>
    <scope>NUCLEOTIDE SEQUENCE [LARGE SCALE GENOMIC DNA]</scope>
    <source>
        <strain evidence="2 3">CBS 268.59</strain>
    </source>
</reference>
<dbReference type="EMBL" id="QGMK01001854">
    <property type="protein sequence ID" value="TVY62913.1"/>
    <property type="molecule type" value="Genomic_DNA"/>
</dbReference>
<sequence length="100" mass="10602">MQLSKLLSAASLLFAASAFPTELIERQSNTTPIATADLYIGACMAIGTCYYDTANQKGCYTHGCANESSLGSICSCNADVQSAIDVQNTHGRSEWPVKCT</sequence>
<evidence type="ECO:0000313" key="3">
    <source>
        <dbReference type="Proteomes" id="UP000469558"/>
    </source>
</evidence>
<dbReference type="AlphaFoldDB" id="A0A8T9BUT8"/>
<comment type="caution">
    <text evidence="2">The sequence shown here is derived from an EMBL/GenBank/DDBJ whole genome shotgun (WGS) entry which is preliminary data.</text>
</comment>
<evidence type="ECO:0000313" key="2">
    <source>
        <dbReference type="EMBL" id="TVY62913.1"/>
    </source>
</evidence>
<feature type="chain" id="PRO_5035778841" evidence="1">
    <location>
        <begin position="19"/>
        <end position="100"/>
    </location>
</feature>
<proteinExistence type="predicted"/>
<dbReference type="Proteomes" id="UP000469558">
    <property type="component" value="Unassembled WGS sequence"/>
</dbReference>
<accession>A0A8T9BUT8</accession>
<dbReference type="OrthoDB" id="3552629at2759"/>
<protein>
    <submittedName>
        <fullName evidence="2">Uncharacterized protein</fullName>
    </submittedName>
</protein>
<keyword evidence="3" id="KW-1185">Reference proteome</keyword>
<feature type="signal peptide" evidence="1">
    <location>
        <begin position="1"/>
        <end position="18"/>
    </location>
</feature>
<gene>
    <name evidence="2" type="ORF">LSUE1_G008507</name>
</gene>
<organism evidence="2 3">
    <name type="scientific">Lachnellula suecica</name>
    <dbReference type="NCBI Taxonomy" id="602035"/>
    <lineage>
        <taxon>Eukaryota</taxon>
        <taxon>Fungi</taxon>
        <taxon>Dikarya</taxon>
        <taxon>Ascomycota</taxon>
        <taxon>Pezizomycotina</taxon>
        <taxon>Leotiomycetes</taxon>
        <taxon>Helotiales</taxon>
        <taxon>Lachnaceae</taxon>
        <taxon>Lachnellula</taxon>
    </lineage>
</organism>
<evidence type="ECO:0000256" key="1">
    <source>
        <dbReference type="SAM" id="SignalP"/>
    </source>
</evidence>
<keyword evidence="1" id="KW-0732">Signal</keyword>
<name>A0A8T9BUT8_9HELO</name>